<protein>
    <recommendedName>
        <fullName evidence="5">Outer membrane lipoprotein carrier protein LolA</fullName>
    </recommendedName>
</protein>
<dbReference type="OrthoDB" id="306521at2"/>
<proteinExistence type="predicted"/>
<dbReference type="RefSeq" id="WP_083048183.1">
    <property type="nucleotide sequence ID" value="NZ_MWQY01000002.1"/>
</dbReference>
<accession>A0A1Y1S2H3</accession>
<organism evidence="3 4">
    <name type="scientific">Marispirochaeta aestuarii</name>
    <dbReference type="NCBI Taxonomy" id="1963862"/>
    <lineage>
        <taxon>Bacteria</taxon>
        <taxon>Pseudomonadati</taxon>
        <taxon>Spirochaetota</taxon>
        <taxon>Spirochaetia</taxon>
        <taxon>Spirochaetales</taxon>
        <taxon>Spirochaetaceae</taxon>
        <taxon>Marispirochaeta</taxon>
    </lineage>
</organism>
<evidence type="ECO:0000256" key="1">
    <source>
        <dbReference type="ARBA" id="ARBA00022729"/>
    </source>
</evidence>
<sequence length="228" mass="26176">MRTNKRINRFIYISVVMVVLGLCGSGVPLFSQEILTASQFFDQMSERYEFIQDYEADITITQPDSVLTGVIYYKNPNRIRINFTEPEDQVIVSDGSLLTVYLPEQSVTLNQRLSGSDSDAQGLRLFRQGYSIAYKETPGYVPLEADSREQVIKLNLVWKNTDEGFRQIEMSVGENGFIRRLSGITKDYDEIQIDLENLKTNQNIPEARFDYESPSSSYVIDNFIFPDE</sequence>
<reference evidence="3 4" key="1">
    <citation type="submission" date="2017-03" db="EMBL/GenBank/DDBJ databases">
        <title>Draft Genome sequence of Marispirochaeta sp. strain JC444.</title>
        <authorList>
            <person name="Shivani Y."/>
            <person name="Subhash Y."/>
            <person name="Sasikala C."/>
            <person name="Ramana C."/>
        </authorList>
    </citation>
    <scope>NUCLEOTIDE SEQUENCE [LARGE SCALE GENOMIC DNA]</scope>
    <source>
        <strain evidence="3 4">JC444</strain>
    </source>
</reference>
<keyword evidence="2" id="KW-1133">Transmembrane helix</keyword>
<gene>
    <name evidence="3" type="ORF">B4O97_02365</name>
</gene>
<feature type="transmembrane region" description="Helical" evidence="2">
    <location>
        <begin position="12"/>
        <end position="30"/>
    </location>
</feature>
<dbReference type="InterPro" id="IPR029046">
    <property type="entry name" value="LolA/LolB/LppX"/>
</dbReference>
<dbReference type="Gene3D" id="2.50.20.10">
    <property type="entry name" value="Lipoprotein localisation LolA/LolB/LppX"/>
    <property type="match status" value="1"/>
</dbReference>
<keyword evidence="1" id="KW-0732">Signal</keyword>
<name>A0A1Y1S2H3_9SPIO</name>
<dbReference type="EMBL" id="MWQY01000002">
    <property type="protein sequence ID" value="ORC37986.1"/>
    <property type="molecule type" value="Genomic_DNA"/>
</dbReference>
<dbReference type="Proteomes" id="UP000192343">
    <property type="component" value="Unassembled WGS sequence"/>
</dbReference>
<dbReference type="CDD" id="cd16325">
    <property type="entry name" value="LolA"/>
    <property type="match status" value="1"/>
</dbReference>
<dbReference type="InterPro" id="IPR004564">
    <property type="entry name" value="OM_lipoprot_carrier_LolA-like"/>
</dbReference>
<dbReference type="PANTHER" id="PTHR35869:SF1">
    <property type="entry name" value="OUTER-MEMBRANE LIPOPROTEIN CARRIER PROTEIN"/>
    <property type="match status" value="1"/>
</dbReference>
<comment type="caution">
    <text evidence="3">The sequence shown here is derived from an EMBL/GenBank/DDBJ whole genome shotgun (WGS) entry which is preliminary data.</text>
</comment>
<keyword evidence="4" id="KW-1185">Reference proteome</keyword>
<evidence type="ECO:0000256" key="2">
    <source>
        <dbReference type="SAM" id="Phobius"/>
    </source>
</evidence>
<dbReference type="SUPFAM" id="SSF89392">
    <property type="entry name" value="Prokaryotic lipoproteins and lipoprotein localization factors"/>
    <property type="match status" value="1"/>
</dbReference>
<dbReference type="Pfam" id="PF03548">
    <property type="entry name" value="LolA"/>
    <property type="match status" value="1"/>
</dbReference>
<keyword evidence="2" id="KW-0472">Membrane</keyword>
<dbReference type="PANTHER" id="PTHR35869">
    <property type="entry name" value="OUTER-MEMBRANE LIPOPROTEIN CARRIER PROTEIN"/>
    <property type="match status" value="1"/>
</dbReference>
<evidence type="ECO:0008006" key="5">
    <source>
        <dbReference type="Google" id="ProtNLM"/>
    </source>
</evidence>
<dbReference type="STRING" id="1963862.B4O97_02365"/>
<evidence type="ECO:0000313" key="4">
    <source>
        <dbReference type="Proteomes" id="UP000192343"/>
    </source>
</evidence>
<keyword evidence="2" id="KW-0812">Transmembrane</keyword>
<evidence type="ECO:0000313" key="3">
    <source>
        <dbReference type="EMBL" id="ORC37986.1"/>
    </source>
</evidence>
<dbReference type="AlphaFoldDB" id="A0A1Y1S2H3"/>